<accession>A0A927F995</accession>
<dbReference type="RefSeq" id="WP_191616724.1">
    <property type="nucleotide sequence ID" value="NZ_JACYFG010000009.1"/>
</dbReference>
<keyword evidence="1" id="KW-0732">Signal</keyword>
<proteinExistence type="predicted"/>
<evidence type="ECO:0000313" key="4">
    <source>
        <dbReference type="Proteomes" id="UP000622317"/>
    </source>
</evidence>
<dbReference type="InterPro" id="IPR011600">
    <property type="entry name" value="Pept_C14_caspase"/>
</dbReference>
<dbReference type="AlphaFoldDB" id="A0A927F995"/>
<reference evidence="3" key="1">
    <citation type="submission" date="2020-09" db="EMBL/GenBank/DDBJ databases">
        <title>Pelagicoccus enzymogenes sp. nov. with an EPS production, isolated from marine sediment.</title>
        <authorList>
            <person name="Feng X."/>
        </authorList>
    </citation>
    <scope>NUCLEOTIDE SEQUENCE</scope>
    <source>
        <strain evidence="3">NFK12</strain>
    </source>
</reference>
<dbReference type="Gene3D" id="3.40.50.1460">
    <property type="match status" value="1"/>
</dbReference>
<dbReference type="SUPFAM" id="SSF82171">
    <property type="entry name" value="DPP6 N-terminal domain-like"/>
    <property type="match status" value="1"/>
</dbReference>
<feature type="signal peptide" evidence="1">
    <location>
        <begin position="1"/>
        <end position="20"/>
    </location>
</feature>
<keyword evidence="4" id="KW-1185">Reference proteome</keyword>
<dbReference type="GO" id="GO:0004197">
    <property type="term" value="F:cysteine-type endopeptidase activity"/>
    <property type="evidence" value="ECO:0007669"/>
    <property type="project" value="InterPro"/>
</dbReference>
<gene>
    <name evidence="3" type="ORF">IEN85_08770</name>
</gene>
<dbReference type="EMBL" id="JACYFG010000009">
    <property type="protein sequence ID" value="MBD5779586.1"/>
    <property type="molecule type" value="Genomic_DNA"/>
</dbReference>
<dbReference type="InterPro" id="IPR029030">
    <property type="entry name" value="Caspase-like_dom_sf"/>
</dbReference>
<feature type="domain" description="Peptidase C14 caspase" evidence="2">
    <location>
        <begin position="837"/>
        <end position="1066"/>
    </location>
</feature>
<protein>
    <submittedName>
        <fullName evidence="3">Caspase family protein</fullName>
    </submittedName>
</protein>
<evidence type="ECO:0000259" key="2">
    <source>
        <dbReference type="Pfam" id="PF00656"/>
    </source>
</evidence>
<name>A0A927F995_9BACT</name>
<dbReference type="GO" id="GO:0006508">
    <property type="term" value="P:proteolysis"/>
    <property type="evidence" value="ECO:0007669"/>
    <property type="project" value="InterPro"/>
</dbReference>
<evidence type="ECO:0000313" key="3">
    <source>
        <dbReference type="EMBL" id="MBD5779586.1"/>
    </source>
</evidence>
<comment type="caution">
    <text evidence="3">The sequence shown here is derived from an EMBL/GenBank/DDBJ whole genome shotgun (WGS) entry which is preliminary data.</text>
</comment>
<organism evidence="3 4">
    <name type="scientific">Pelagicoccus enzymogenes</name>
    <dbReference type="NCBI Taxonomy" id="2773457"/>
    <lineage>
        <taxon>Bacteria</taxon>
        <taxon>Pseudomonadati</taxon>
        <taxon>Verrucomicrobiota</taxon>
        <taxon>Opitutia</taxon>
        <taxon>Puniceicoccales</taxon>
        <taxon>Pelagicoccaceae</taxon>
        <taxon>Pelagicoccus</taxon>
    </lineage>
</organism>
<dbReference type="Pfam" id="PF00656">
    <property type="entry name" value="Peptidase_C14"/>
    <property type="match status" value="1"/>
</dbReference>
<dbReference type="SUPFAM" id="SSF52129">
    <property type="entry name" value="Caspase-like"/>
    <property type="match status" value="1"/>
</dbReference>
<dbReference type="InterPro" id="IPR011044">
    <property type="entry name" value="Quino_amine_DH_bsu"/>
</dbReference>
<dbReference type="Proteomes" id="UP000622317">
    <property type="component" value="Unassembled WGS sequence"/>
</dbReference>
<evidence type="ECO:0000256" key="1">
    <source>
        <dbReference type="SAM" id="SignalP"/>
    </source>
</evidence>
<sequence>MLPRLLTFLTLTLIATASQAAWQIESPDPLEQSPDGSLLVVSKKQDYSLTGFSVHDRETLATQFLVRQADAQPRHFAPDNSRLYYTTPTEGLFALDLTTGVITKLAPIPHILSLAQNSQTGQLVTLSGTWDSDAHSLHRIDPTGANAPQLLGTITAQNLPWLEFKAILPAREPDQALLIFREIGPPKNQWDPKTWGDFRFTQVSLETGAIASNATMPAPNESFFLYETIRWTNDQRQLLEYASGAYLQIDPYAGKITRTLDLRNVKFSLYPNNQVVSLRTVTEEGETRHYQDFLEGGTLKTIRNVRVPEPNTWPPRPAGLIESLNLPNLPSPGAYANYTFHPSKPEFFATDSGEGVHFFRVAPSGLKHQSRGMGAYQARYTPDGKHILFEGLFDPPTEQIAADKFPSPGSLVYEDPPLRTTSPVYTGDHEISPSGNWLIKINNRDATLHRFGEPAILSSLGGVGTYDAPMPSFRFASDETALYRLARTVSWDDYDNQIIGLRLEALPLDPANEFPEPTWTVELPHSNLVWLDKTVAQEIHFLDTQSGQLLLLDPRDGSSSSQAITGLDPENFVVPTNSVQWHPSRDLVYVASGSQVTTLDLAASPPTAASVTVPASIRQLHRYGDGRHLVAQLETGPLVFLDTQPTPLRPTLQLEFYDLDQGDYLAFTPNGKFDASAPIRQSGQLLQGTRPTALATVFERDYRPDLLATALGEDALSTDEEIPAYVQPPSLTVGEQWVSALERRINVNSESKQYPLSTVSIYQNEKLVHSFPANGKTSLRDNHVLDLLLEQNRIKVVSTNTAGVSVTSEEIVIDPPEALLREKIAARRPAELHLFAVGVNQYRNPEYNLNFAEADASGVLAKIQAANRDLFAKINVHHLESAAATHDGILAAFAQIRANALPHDAFIFYFAGHGVMSRDDAQFYLIPHDVTRIYGESQSLSQNGISANQLRDISATIKAQKQLFILDACNSGGALQAFAQRGASQEKALAQLARATGTHWIAASSASQFATEFADLGHGAFTHTLLQALDGGADTGDRRITINELKAYLESELPTITQKYKGAPQYPASYGYGQDFPIALLP</sequence>
<feature type="chain" id="PRO_5037357859" evidence="1">
    <location>
        <begin position="21"/>
        <end position="1082"/>
    </location>
</feature>
<dbReference type="SUPFAM" id="SSF50969">
    <property type="entry name" value="YVTN repeat-like/Quinoprotein amine dehydrogenase"/>
    <property type="match status" value="1"/>
</dbReference>